<comment type="catalytic activity">
    <reaction evidence="1 5">
        <text>[protein]-peptidylproline (omega=180) = [protein]-peptidylproline (omega=0)</text>
        <dbReference type="Rhea" id="RHEA:16237"/>
        <dbReference type="Rhea" id="RHEA-COMP:10747"/>
        <dbReference type="Rhea" id="RHEA-COMP:10748"/>
        <dbReference type="ChEBI" id="CHEBI:83833"/>
        <dbReference type="ChEBI" id="CHEBI:83834"/>
        <dbReference type="EC" id="5.2.1.8"/>
    </reaction>
</comment>
<evidence type="ECO:0000256" key="5">
    <source>
        <dbReference type="PROSITE-ProRule" id="PRU00277"/>
    </source>
</evidence>
<dbReference type="PANTHER" id="PTHR43811:SF19">
    <property type="entry name" value="39 KDA FK506-BINDING NUCLEAR PROTEIN"/>
    <property type="match status" value="1"/>
</dbReference>
<evidence type="ECO:0000256" key="2">
    <source>
        <dbReference type="ARBA" id="ARBA00013194"/>
    </source>
</evidence>
<accession>A0ABD3QXM1</accession>
<keyword evidence="4 5" id="KW-0413">Isomerase</keyword>
<dbReference type="SUPFAM" id="SSF54534">
    <property type="entry name" value="FKBP-like"/>
    <property type="match status" value="1"/>
</dbReference>
<keyword evidence="9" id="KW-1185">Reference proteome</keyword>
<dbReference type="GO" id="GO:0003755">
    <property type="term" value="F:peptidyl-prolyl cis-trans isomerase activity"/>
    <property type="evidence" value="ECO:0007669"/>
    <property type="project" value="UniProtKB-KW"/>
</dbReference>
<organism evidence="8 9">
    <name type="scientific">Cyclotella cryptica</name>
    <dbReference type="NCBI Taxonomy" id="29204"/>
    <lineage>
        <taxon>Eukaryota</taxon>
        <taxon>Sar</taxon>
        <taxon>Stramenopiles</taxon>
        <taxon>Ochrophyta</taxon>
        <taxon>Bacillariophyta</taxon>
        <taxon>Coscinodiscophyceae</taxon>
        <taxon>Thalassiosirophycidae</taxon>
        <taxon>Stephanodiscales</taxon>
        <taxon>Stephanodiscaceae</taxon>
        <taxon>Cyclotella</taxon>
    </lineage>
</organism>
<dbReference type="PROSITE" id="PS50059">
    <property type="entry name" value="FKBP_PPIASE"/>
    <property type="match status" value="1"/>
</dbReference>
<dbReference type="InterPro" id="IPR001179">
    <property type="entry name" value="PPIase_FKBP_dom"/>
</dbReference>
<evidence type="ECO:0000259" key="7">
    <source>
        <dbReference type="PROSITE" id="PS50059"/>
    </source>
</evidence>
<feature type="domain" description="PPIase FKBP-type" evidence="7">
    <location>
        <begin position="103"/>
        <end position="198"/>
    </location>
</feature>
<protein>
    <recommendedName>
        <fullName evidence="2 5">peptidylprolyl isomerase</fullName>
        <ecNumber evidence="2 5">5.2.1.8</ecNumber>
    </recommendedName>
</protein>
<reference evidence="8 9" key="1">
    <citation type="journal article" date="2020" name="G3 (Bethesda)">
        <title>Improved Reference Genome for Cyclotella cryptica CCMP332, a Model for Cell Wall Morphogenesis, Salinity Adaptation, and Lipid Production in Diatoms (Bacillariophyta).</title>
        <authorList>
            <person name="Roberts W.R."/>
            <person name="Downey K.M."/>
            <person name="Ruck E.C."/>
            <person name="Traller J.C."/>
            <person name="Alverson A.J."/>
        </authorList>
    </citation>
    <scope>NUCLEOTIDE SEQUENCE [LARGE SCALE GENOMIC DNA]</scope>
    <source>
        <strain evidence="8 9">CCMP332</strain>
    </source>
</reference>
<evidence type="ECO:0000256" key="6">
    <source>
        <dbReference type="SAM" id="SignalP"/>
    </source>
</evidence>
<keyword evidence="3 5" id="KW-0697">Rotamase</keyword>
<comment type="caution">
    <text evidence="8">The sequence shown here is derived from an EMBL/GenBank/DDBJ whole genome shotgun (WGS) entry which is preliminary data.</text>
</comment>
<dbReference type="Proteomes" id="UP001516023">
    <property type="component" value="Unassembled WGS sequence"/>
</dbReference>
<keyword evidence="6" id="KW-0732">Signal</keyword>
<proteinExistence type="predicted"/>
<name>A0ABD3QXM1_9STRA</name>
<evidence type="ECO:0000313" key="8">
    <source>
        <dbReference type="EMBL" id="KAL3804719.1"/>
    </source>
</evidence>
<dbReference type="Gene3D" id="3.10.50.40">
    <property type="match status" value="1"/>
</dbReference>
<evidence type="ECO:0000256" key="1">
    <source>
        <dbReference type="ARBA" id="ARBA00000971"/>
    </source>
</evidence>
<gene>
    <name evidence="8" type="ORF">HJC23_008534</name>
</gene>
<evidence type="ECO:0000256" key="4">
    <source>
        <dbReference type="ARBA" id="ARBA00023235"/>
    </source>
</evidence>
<dbReference type="PANTHER" id="PTHR43811">
    <property type="entry name" value="FKBP-TYPE PEPTIDYL-PROLYL CIS-TRANS ISOMERASE FKPA"/>
    <property type="match status" value="1"/>
</dbReference>
<feature type="signal peptide" evidence="6">
    <location>
        <begin position="1"/>
        <end position="25"/>
    </location>
</feature>
<dbReference type="AlphaFoldDB" id="A0ABD3QXM1"/>
<feature type="chain" id="PRO_5044764890" description="peptidylprolyl isomerase" evidence="6">
    <location>
        <begin position="26"/>
        <end position="202"/>
    </location>
</feature>
<evidence type="ECO:0000313" key="9">
    <source>
        <dbReference type="Proteomes" id="UP001516023"/>
    </source>
</evidence>
<evidence type="ECO:0000256" key="3">
    <source>
        <dbReference type="ARBA" id="ARBA00023110"/>
    </source>
</evidence>
<dbReference type="Pfam" id="PF00254">
    <property type="entry name" value="FKBP_C"/>
    <property type="match status" value="1"/>
</dbReference>
<dbReference type="EMBL" id="JABMIG020000006">
    <property type="protein sequence ID" value="KAL3804719.1"/>
    <property type="molecule type" value="Genomic_DNA"/>
</dbReference>
<sequence length="202" mass="21167">MNLKTCISSLLLSFGSVLNLGGVEGFSLSMDVGSFPNLNVASDRRAFISSSAAALAGVSIARIAQPMPSYAVSTKEIFNTPSGIKYAILKESADKKPVAPYKGDIVAVEYTGYLANGQIFDATHAEGKSNALLFKVGSGSVIPGLDEMVSLMTVGQKVQAIIPPNLAYGDKGVCLEDGECLIKPGSTLVYDIYLKKSSIPPP</sequence>
<dbReference type="EC" id="5.2.1.8" evidence="2 5"/>
<dbReference type="InterPro" id="IPR046357">
    <property type="entry name" value="PPIase_dom_sf"/>
</dbReference>